<dbReference type="InterPro" id="IPR026082">
    <property type="entry name" value="ABCA"/>
</dbReference>
<feature type="non-terminal residue" evidence="3">
    <location>
        <position position="70"/>
    </location>
</feature>
<dbReference type="InterPro" id="IPR027417">
    <property type="entry name" value="P-loop_NTPase"/>
</dbReference>
<protein>
    <recommendedName>
        <fullName evidence="5">ATPase AAA-type core domain-containing protein</fullName>
    </recommendedName>
</protein>
<dbReference type="AlphaFoldDB" id="A0A8S4A3W0"/>
<accession>A0A8S4A3W0</accession>
<dbReference type="GO" id="GO:0140359">
    <property type="term" value="F:ABC-type transporter activity"/>
    <property type="evidence" value="ECO:0007669"/>
    <property type="project" value="InterPro"/>
</dbReference>
<dbReference type="Proteomes" id="UP000678393">
    <property type="component" value="Unassembled WGS sequence"/>
</dbReference>
<organism evidence="3 4">
    <name type="scientific">Candidula unifasciata</name>
    <dbReference type="NCBI Taxonomy" id="100452"/>
    <lineage>
        <taxon>Eukaryota</taxon>
        <taxon>Metazoa</taxon>
        <taxon>Spiralia</taxon>
        <taxon>Lophotrochozoa</taxon>
        <taxon>Mollusca</taxon>
        <taxon>Gastropoda</taxon>
        <taxon>Heterobranchia</taxon>
        <taxon>Euthyneura</taxon>
        <taxon>Panpulmonata</taxon>
        <taxon>Eupulmonata</taxon>
        <taxon>Stylommatophora</taxon>
        <taxon>Helicina</taxon>
        <taxon>Helicoidea</taxon>
        <taxon>Geomitridae</taxon>
        <taxon>Candidula</taxon>
    </lineage>
</organism>
<proteinExistence type="predicted"/>
<dbReference type="EMBL" id="CAJHNH020008531">
    <property type="protein sequence ID" value="CAG5136419.1"/>
    <property type="molecule type" value="Genomic_DNA"/>
</dbReference>
<dbReference type="OrthoDB" id="6139986at2759"/>
<evidence type="ECO:0000256" key="2">
    <source>
        <dbReference type="ARBA" id="ARBA00022737"/>
    </source>
</evidence>
<dbReference type="PANTHER" id="PTHR19229">
    <property type="entry name" value="ATP-BINDING CASSETTE TRANSPORTER SUBFAMILY A ABCA"/>
    <property type="match status" value="1"/>
</dbReference>
<dbReference type="Gene3D" id="3.40.50.300">
    <property type="entry name" value="P-loop containing nucleotide triphosphate hydrolases"/>
    <property type="match status" value="1"/>
</dbReference>
<evidence type="ECO:0000256" key="1">
    <source>
        <dbReference type="ARBA" id="ARBA00022448"/>
    </source>
</evidence>
<comment type="caution">
    <text evidence="3">The sequence shown here is derived from an EMBL/GenBank/DDBJ whole genome shotgun (WGS) entry which is preliminary data.</text>
</comment>
<reference evidence="3" key="1">
    <citation type="submission" date="2021-04" db="EMBL/GenBank/DDBJ databases">
        <authorList>
            <consortium name="Molecular Ecology Group"/>
        </authorList>
    </citation>
    <scope>NUCLEOTIDE SEQUENCE</scope>
</reference>
<keyword evidence="2" id="KW-0677">Repeat</keyword>
<evidence type="ECO:0008006" key="5">
    <source>
        <dbReference type="Google" id="ProtNLM"/>
    </source>
</evidence>
<keyword evidence="1" id="KW-0813">Transport</keyword>
<dbReference type="SUPFAM" id="SSF52540">
    <property type="entry name" value="P-loop containing nucleoside triphosphate hydrolases"/>
    <property type="match status" value="1"/>
</dbReference>
<dbReference type="GO" id="GO:0005319">
    <property type="term" value="F:lipid transporter activity"/>
    <property type="evidence" value="ECO:0007669"/>
    <property type="project" value="TreeGrafter"/>
</dbReference>
<keyword evidence="4" id="KW-1185">Reference proteome</keyword>
<sequence>VVFLDEPSSGMDPSTRRLAWDVLQKHRKSRTILLSTHYMDEADALGDRIAILTEGVAKCCGTSLFLKKLF</sequence>
<evidence type="ECO:0000313" key="4">
    <source>
        <dbReference type="Proteomes" id="UP000678393"/>
    </source>
</evidence>
<gene>
    <name evidence="3" type="ORF">CUNI_LOCUS21977</name>
</gene>
<dbReference type="GO" id="GO:0016020">
    <property type="term" value="C:membrane"/>
    <property type="evidence" value="ECO:0007669"/>
    <property type="project" value="InterPro"/>
</dbReference>
<evidence type="ECO:0000313" key="3">
    <source>
        <dbReference type="EMBL" id="CAG5136419.1"/>
    </source>
</evidence>
<dbReference type="PANTHER" id="PTHR19229:SF36">
    <property type="entry name" value="ATP-BINDING CASSETTE SUB-FAMILY A MEMBER 2"/>
    <property type="match status" value="1"/>
</dbReference>
<name>A0A8S4A3W0_9EUPU</name>
<feature type="non-terminal residue" evidence="3">
    <location>
        <position position="1"/>
    </location>
</feature>